<dbReference type="PANTHER" id="PTHR42715:SF10">
    <property type="entry name" value="BETA-GLUCOSIDASE"/>
    <property type="match status" value="1"/>
</dbReference>
<dbReference type="PROSITE" id="PS51257">
    <property type="entry name" value="PROKAR_LIPOPROTEIN"/>
    <property type="match status" value="1"/>
</dbReference>
<keyword evidence="3" id="KW-0732">Signal</keyword>
<keyword evidence="6" id="KW-1185">Reference proteome</keyword>
<dbReference type="Pfam" id="PF14310">
    <property type="entry name" value="Fn3-like"/>
    <property type="match status" value="1"/>
</dbReference>
<dbReference type="Gene3D" id="2.60.40.10">
    <property type="entry name" value="Immunoglobulins"/>
    <property type="match status" value="1"/>
</dbReference>
<dbReference type="InterPro" id="IPR050288">
    <property type="entry name" value="Cellulose_deg_GH3"/>
</dbReference>
<feature type="signal peptide" evidence="3">
    <location>
        <begin position="1"/>
        <end position="19"/>
    </location>
</feature>
<accession>F3KYJ4</accession>
<evidence type="ECO:0000259" key="4">
    <source>
        <dbReference type="SMART" id="SM01217"/>
    </source>
</evidence>
<comment type="similarity">
    <text evidence="1">Belongs to the glycosyl hydrolase 3 family.</text>
</comment>
<comment type="caution">
    <text evidence="5">The sequence shown here is derived from an EMBL/GenBank/DDBJ whole genome shotgun (WGS) entry which is preliminary data.</text>
</comment>
<dbReference type="AlphaFoldDB" id="F3KYJ4"/>
<evidence type="ECO:0000256" key="1">
    <source>
        <dbReference type="ARBA" id="ARBA00005336"/>
    </source>
</evidence>
<dbReference type="Gene3D" id="3.40.50.1700">
    <property type="entry name" value="Glycoside hydrolase family 3 C-terminal domain"/>
    <property type="match status" value="1"/>
</dbReference>
<dbReference type="eggNOG" id="COG1472">
    <property type="taxonomic scope" value="Bacteria"/>
</dbReference>
<dbReference type="PANTHER" id="PTHR42715">
    <property type="entry name" value="BETA-GLUCOSIDASE"/>
    <property type="match status" value="1"/>
</dbReference>
<dbReference type="GO" id="GO:0009251">
    <property type="term" value="P:glucan catabolic process"/>
    <property type="evidence" value="ECO:0007669"/>
    <property type="project" value="TreeGrafter"/>
</dbReference>
<feature type="domain" description="Fibronectin type III-like" evidence="4">
    <location>
        <begin position="723"/>
        <end position="795"/>
    </location>
</feature>
<dbReference type="InterPro" id="IPR036962">
    <property type="entry name" value="Glyco_hydro_3_N_sf"/>
</dbReference>
<proteinExistence type="inferred from homology"/>
<sequence length="807" mass="86341">MKNLAQIVGAIGLSATLMACNSASQDPKPTWRDTTLAPSERANLLLEAMTLEQKQQQLVGNVPEIVPELPHCYGARHVRGIAELGIPTLRITNGPVGIGQNDCVDANIITENSPFWAAYTDPSSAKATALPSAMAVAASFDTNMAALFGQVIADEAKALALQVFEAPGVNLARNPVLGRNFEYNGEDPYLAGKIATAQIKKIQSEGVIAMAKHYAANEQETNRMNISQTVAPQVLHELYLLPFEMAVKDGKVASLMCSYNDVNGHQMCENEVLLTGVLRDMWGFEGYVQSDFFAVKSTAKSMKAGLDHLMPQPLFWSPEKLNAALSSGELDISDIDLALKRRYTQMFKMGIFERPIVQTPMDIAGGGEKARIIGQNSVVLLQNNSTLPFSTSTQRVLVIGKASQVYAQQAVAGGVMVGKPMGAGGGSSDVVPHYTIAPVDGIKNVLKELGNPSAQVELALIEDDNSNLAQYAQAIRGADAIVIMVGSISEEGADRATLSDQTGVGTVVSMGDTLDWYTDHPNQITTVARTDDKPLNPERNSNTIEMISKILGISDDVATKTALVMKNNAGISLPKAGDIIGAAGPAIVEAWFPGQEDGHIVADVLWGKVNPSAKSPVTYPYSGMGFLDAIKGDARYFPGIEVSGKGAVEYLEGLNIGYRWYDANISGQCDVTPHGTNSCVAFPFGHGLSYTEFEMSEPELSVTDTGIVVRVNVKNIGARAGAQVVQVYAGIPSEEQPPKRLVAFDKVSLEAGESRNVEISIKFDASSHPFSTFDVASNQWVMPKGEHLVYVGTSSSPADLQSLSFNH</sequence>
<dbReference type="Proteomes" id="UP000005615">
    <property type="component" value="Unassembled WGS sequence"/>
</dbReference>
<dbReference type="Pfam" id="PF01915">
    <property type="entry name" value="Glyco_hydro_3_C"/>
    <property type="match status" value="2"/>
</dbReference>
<evidence type="ECO:0000313" key="6">
    <source>
        <dbReference type="Proteomes" id="UP000005615"/>
    </source>
</evidence>
<dbReference type="SMART" id="SM01217">
    <property type="entry name" value="Fn3_like"/>
    <property type="match status" value="1"/>
</dbReference>
<dbReference type="InterPro" id="IPR002772">
    <property type="entry name" value="Glyco_hydro_3_C"/>
</dbReference>
<dbReference type="EMBL" id="AEIG01000004">
    <property type="protein sequence ID" value="EGG30846.1"/>
    <property type="molecule type" value="Genomic_DNA"/>
</dbReference>
<gene>
    <name evidence="5" type="ORF">IMCC3088_1722</name>
</gene>
<dbReference type="SUPFAM" id="SSF52279">
    <property type="entry name" value="Beta-D-glucan exohydrolase, C-terminal domain"/>
    <property type="match status" value="1"/>
</dbReference>
<evidence type="ECO:0000256" key="2">
    <source>
        <dbReference type="ARBA" id="ARBA00022801"/>
    </source>
</evidence>
<dbReference type="InterPro" id="IPR017853">
    <property type="entry name" value="GH"/>
</dbReference>
<dbReference type="InterPro" id="IPR036881">
    <property type="entry name" value="Glyco_hydro_3_C_sf"/>
</dbReference>
<dbReference type="InterPro" id="IPR013783">
    <property type="entry name" value="Ig-like_fold"/>
</dbReference>
<dbReference type="PRINTS" id="PR00133">
    <property type="entry name" value="GLHYDRLASE3"/>
</dbReference>
<dbReference type="Gene3D" id="3.20.20.300">
    <property type="entry name" value="Glycoside hydrolase, family 3, N-terminal domain"/>
    <property type="match status" value="1"/>
</dbReference>
<dbReference type="InterPro" id="IPR001764">
    <property type="entry name" value="Glyco_hydro_3_N"/>
</dbReference>
<dbReference type="SUPFAM" id="SSF51445">
    <property type="entry name" value="(Trans)glycosidases"/>
    <property type="match status" value="1"/>
</dbReference>
<organism evidence="5 6">
    <name type="scientific">Aequoribacter fuscus</name>
    <dbReference type="NCBI Taxonomy" id="2518989"/>
    <lineage>
        <taxon>Bacteria</taxon>
        <taxon>Pseudomonadati</taxon>
        <taxon>Pseudomonadota</taxon>
        <taxon>Gammaproteobacteria</taxon>
        <taxon>Cellvibrionales</taxon>
        <taxon>Halieaceae</taxon>
        <taxon>Aequoribacter</taxon>
    </lineage>
</organism>
<dbReference type="Pfam" id="PF00933">
    <property type="entry name" value="Glyco_hydro_3"/>
    <property type="match status" value="1"/>
</dbReference>
<name>F3KYJ4_9GAMM</name>
<dbReference type="InterPro" id="IPR026891">
    <property type="entry name" value="Fn3-like"/>
</dbReference>
<dbReference type="STRING" id="2518989.IMCC3088_1722"/>
<evidence type="ECO:0000256" key="3">
    <source>
        <dbReference type="SAM" id="SignalP"/>
    </source>
</evidence>
<keyword evidence="2" id="KW-0378">Hydrolase</keyword>
<reference evidence="5 6" key="1">
    <citation type="journal article" date="2011" name="J. Bacteriol.">
        <title>Genome sequence of strain IMCC3088, a proteorhodopsin-containing marine bacterium belonging to the OM60/NOR5 clade.</title>
        <authorList>
            <person name="Jang Y."/>
            <person name="Oh H.M."/>
            <person name="Kang I."/>
            <person name="Lee K."/>
            <person name="Yang S.J."/>
            <person name="Cho J.C."/>
        </authorList>
    </citation>
    <scope>NUCLEOTIDE SEQUENCE [LARGE SCALE GENOMIC DNA]</scope>
    <source>
        <strain evidence="5 6">IMCC3088</strain>
    </source>
</reference>
<feature type="chain" id="PRO_5003302194" evidence="3">
    <location>
        <begin position="20"/>
        <end position="807"/>
    </location>
</feature>
<evidence type="ECO:0000313" key="5">
    <source>
        <dbReference type="EMBL" id="EGG30846.1"/>
    </source>
</evidence>
<protein>
    <submittedName>
        <fullName evidence="5">Beta-glucosidase</fullName>
    </submittedName>
</protein>
<dbReference type="GO" id="GO:0008422">
    <property type="term" value="F:beta-glucosidase activity"/>
    <property type="evidence" value="ECO:0007669"/>
    <property type="project" value="TreeGrafter"/>
</dbReference>